<feature type="compositionally biased region" description="Basic and acidic residues" evidence="1">
    <location>
        <begin position="151"/>
        <end position="170"/>
    </location>
</feature>
<dbReference type="EMBL" id="CP025958">
    <property type="protein sequence ID" value="AWM39365.1"/>
    <property type="molecule type" value="Genomic_DNA"/>
</dbReference>
<evidence type="ECO:0000256" key="1">
    <source>
        <dbReference type="SAM" id="MobiDB-lite"/>
    </source>
</evidence>
<reference evidence="2 3" key="1">
    <citation type="submission" date="2018-01" db="EMBL/GenBank/DDBJ databases">
        <title>G. obscuriglobus.</title>
        <authorList>
            <person name="Franke J."/>
            <person name="Blomberg W."/>
            <person name="Selmecki A."/>
        </authorList>
    </citation>
    <scope>NUCLEOTIDE SEQUENCE [LARGE SCALE GENOMIC DNA]</scope>
    <source>
        <strain evidence="2 3">DSM 5831</strain>
    </source>
</reference>
<accession>A0A2Z3H8P1</accession>
<sequence>MEDLIRRLRIQDTEAAVHAETVQAQALWSKENFAAFTELLSAMLREMLKASKTAPKPDIDELEARFLRWRMVIEQSLSGVASGSFSTTGILFGVLQEMVHRLPTMGDSEKLIGAAMTDHELLSIDLPYIRDFLGSLWPPPPEKKPKRQRKVRDDKTDTPEFDKIKDTIGQ</sequence>
<evidence type="ECO:0000313" key="3">
    <source>
        <dbReference type="Proteomes" id="UP000245802"/>
    </source>
</evidence>
<proteinExistence type="predicted"/>
<dbReference type="AlphaFoldDB" id="A0A2Z3H8P1"/>
<gene>
    <name evidence="2" type="ORF">C1280_21840</name>
</gene>
<name>A0A2Z3H8P1_9BACT</name>
<dbReference type="KEGG" id="gog:C1280_21840"/>
<keyword evidence="3" id="KW-1185">Reference proteome</keyword>
<evidence type="ECO:0000313" key="2">
    <source>
        <dbReference type="EMBL" id="AWM39365.1"/>
    </source>
</evidence>
<feature type="region of interest" description="Disordered" evidence="1">
    <location>
        <begin position="136"/>
        <end position="170"/>
    </location>
</feature>
<organism evidence="2 3">
    <name type="scientific">Gemmata obscuriglobus</name>
    <dbReference type="NCBI Taxonomy" id="114"/>
    <lineage>
        <taxon>Bacteria</taxon>
        <taxon>Pseudomonadati</taxon>
        <taxon>Planctomycetota</taxon>
        <taxon>Planctomycetia</taxon>
        <taxon>Gemmatales</taxon>
        <taxon>Gemmataceae</taxon>
        <taxon>Gemmata</taxon>
    </lineage>
</organism>
<protein>
    <submittedName>
        <fullName evidence="2">Uncharacterized protein</fullName>
    </submittedName>
</protein>
<dbReference type="Proteomes" id="UP000245802">
    <property type="component" value="Chromosome"/>
</dbReference>